<keyword evidence="6" id="KW-0460">Magnesium</keyword>
<accession>A0ABD6EZI7</accession>
<proteinExistence type="inferred from homology"/>
<evidence type="ECO:0000256" key="10">
    <source>
        <dbReference type="SAM" id="MobiDB-lite"/>
    </source>
</evidence>
<evidence type="ECO:0000256" key="2">
    <source>
        <dbReference type="ARBA" id="ARBA00006702"/>
    </source>
</evidence>
<feature type="compositionally biased region" description="Basic and acidic residues" evidence="10">
    <location>
        <begin position="247"/>
        <end position="256"/>
    </location>
</feature>
<dbReference type="SMART" id="SM00332">
    <property type="entry name" value="PP2Cc"/>
    <property type="match status" value="1"/>
</dbReference>
<evidence type="ECO:0000259" key="11">
    <source>
        <dbReference type="PROSITE" id="PS51746"/>
    </source>
</evidence>
<sequence length="395" mass="43512">MGAYLEKPITEKHTEGDENGWIRYAATSMQGWRINQEDAHNCILDFDADCSLFAVYDGHGGSEVAQYTADNLPALLKSSETWKAKKYADAIEESFLEFDDHLRSEEVLADLKVMAGLHEKSQDHEHSDDEDKVALYEEAGMPLESILERYGFSLTKGRNGEPVLNIEEVNSARERRDKSPVDGEIEDTKSENANDVKSNRLLEGRNGKREDDTMKSSEKTDSGTVELAKKRFSGSPILKSPKRSKKSNGEHDRRSSQSESQSPGTDEKCVEKIDPCRSERSSRSESDANEVANESNGIVSVAMSSDDKDEPSILSAQPHPSISPENNVGLSSDSEQSVDEDYNEDEEMSEEDDSDQDEDAEMYGGPAGDTPGEDSGTTACVALVFKVSSSILPDD</sequence>
<dbReference type="InterPro" id="IPR000222">
    <property type="entry name" value="PP2C_BS"/>
</dbReference>
<dbReference type="InterPro" id="IPR036457">
    <property type="entry name" value="PPM-type-like_dom_sf"/>
</dbReference>
<dbReference type="PROSITE" id="PS01032">
    <property type="entry name" value="PPM_1"/>
    <property type="match status" value="1"/>
</dbReference>
<name>A0ABD6EZI7_9BILA</name>
<keyword evidence="7 9" id="KW-0904">Protein phosphatase</keyword>
<dbReference type="GO" id="GO:0046872">
    <property type="term" value="F:metal ion binding"/>
    <property type="evidence" value="ECO:0007669"/>
    <property type="project" value="UniProtKB-KW"/>
</dbReference>
<comment type="cofactor">
    <cofactor evidence="1">
        <name>Mn(2+)</name>
        <dbReference type="ChEBI" id="CHEBI:29035"/>
    </cofactor>
</comment>
<gene>
    <name evidence="12" type="ORF">AB6A40_009655</name>
</gene>
<dbReference type="SUPFAM" id="SSF81606">
    <property type="entry name" value="PP2C-like"/>
    <property type="match status" value="1"/>
</dbReference>
<reference evidence="12 13" key="1">
    <citation type="submission" date="2024-08" db="EMBL/GenBank/DDBJ databases">
        <title>Gnathostoma spinigerum genome.</title>
        <authorList>
            <person name="Gonzalez-Bertolin B."/>
            <person name="Monzon S."/>
            <person name="Zaballos A."/>
            <person name="Jimenez P."/>
            <person name="Dekumyoy P."/>
            <person name="Varona S."/>
            <person name="Cuesta I."/>
            <person name="Sumanam S."/>
            <person name="Adisakwattana P."/>
            <person name="Gasser R.B."/>
            <person name="Hernandez-Gonzalez A."/>
            <person name="Young N.D."/>
            <person name="Perteguer M.J."/>
        </authorList>
    </citation>
    <scope>NUCLEOTIDE SEQUENCE [LARGE SCALE GENOMIC DNA]</scope>
    <source>
        <strain evidence="12">AL3</strain>
        <tissue evidence="12">Liver</tissue>
    </source>
</reference>
<dbReference type="Pfam" id="PF00481">
    <property type="entry name" value="PP2C"/>
    <property type="match status" value="1"/>
</dbReference>
<keyword evidence="13" id="KW-1185">Reference proteome</keyword>
<dbReference type="EMBL" id="JBGFUD010010557">
    <property type="protein sequence ID" value="MFH4982946.1"/>
    <property type="molecule type" value="Genomic_DNA"/>
</dbReference>
<comment type="caution">
    <text evidence="12">The sequence shown here is derived from an EMBL/GenBank/DDBJ whole genome shotgun (WGS) entry which is preliminary data.</text>
</comment>
<dbReference type="PANTHER" id="PTHR13832">
    <property type="entry name" value="PROTEIN PHOSPHATASE 2C"/>
    <property type="match status" value="1"/>
</dbReference>
<feature type="region of interest" description="Disordered" evidence="10">
    <location>
        <begin position="165"/>
        <end position="376"/>
    </location>
</feature>
<feature type="domain" description="PPM-type phosphatase" evidence="11">
    <location>
        <begin position="23"/>
        <end position="395"/>
    </location>
</feature>
<evidence type="ECO:0000256" key="5">
    <source>
        <dbReference type="ARBA" id="ARBA00022801"/>
    </source>
</evidence>
<evidence type="ECO:0000256" key="8">
    <source>
        <dbReference type="ARBA" id="ARBA00023211"/>
    </source>
</evidence>
<keyword evidence="5 9" id="KW-0378">Hydrolase</keyword>
<evidence type="ECO:0000256" key="6">
    <source>
        <dbReference type="ARBA" id="ARBA00022842"/>
    </source>
</evidence>
<evidence type="ECO:0000256" key="7">
    <source>
        <dbReference type="ARBA" id="ARBA00022912"/>
    </source>
</evidence>
<dbReference type="EC" id="3.1.3.16" evidence="3"/>
<dbReference type="Proteomes" id="UP001608902">
    <property type="component" value="Unassembled WGS sequence"/>
</dbReference>
<protein>
    <recommendedName>
        <fullName evidence="3">protein-serine/threonine phosphatase</fullName>
        <ecNumber evidence="3">3.1.3.16</ecNumber>
    </recommendedName>
</protein>
<evidence type="ECO:0000256" key="3">
    <source>
        <dbReference type="ARBA" id="ARBA00013081"/>
    </source>
</evidence>
<dbReference type="AlphaFoldDB" id="A0ABD6EZI7"/>
<organism evidence="12 13">
    <name type="scientific">Gnathostoma spinigerum</name>
    <dbReference type="NCBI Taxonomy" id="75299"/>
    <lineage>
        <taxon>Eukaryota</taxon>
        <taxon>Metazoa</taxon>
        <taxon>Ecdysozoa</taxon>
        <taxon>Nematoda</taxon>
        <taxon>Chromadorea</taxon>
        <taxon>Rhabditida</taxon>
        <taxon>Spirurina</taxon>
        <taxon>Gnathostomatomorpha</taxon>
        <taxon>Gnathostomatoidea</taxon>
        <taxon>Gnathostomatidae</taxon>
        <taxon>Gnathostoma</taxon>
    </lineage>
</organism>
<evidence type="ECO:0000256" key="9">
    <source>
        <dbReference type="RuleBase" id="RU003465"/>
    </source>
</evidence>
<dbReference type="InterPro" id="IPR001932">
    <property type="entry name" value="PPM-type_phosphatase-like_dom"/>
</dbReference>
<keyword evidence="4" id="KW-0479">Metal-binding</keyword>
<evidence type="ECO:0000313" key="12">
    <source>
        <dbReference type="EMBL" id="MFH4982946.1"/>
    </source>
</evidence>
<feature type="compositionally biased region" description="Basic and acidic residues" evidence="10">
    <location>
        <begin position="170"/>
        <end position="221"/>
    </location>
</feature>
<evidence type="ECO:0000256" key="1">
    <source>
        <dbReference type="ARBA" id="ARBA00001936"/>
    </source>
</evidence>
<evidence type="ECO:0000256" key="4">
    <source>
        <dbReference type="ARBA" id="ARBA00022723"/>
    </source>
</evidence>
<feature type="compositionally biased region" description="Polar residues" evidence="10">
    <location>
        <begin position="314"/>
        <end position="335"/>
    </location>
</feature>
<feature type="compositionally biased region" description="Acidic residues" evidence="10">
    <location>
        <begin position="336"/>
        <end position="361"/>
    </location>
</feature>
<dbReference type="Gene3D" id="3.60.40.10">
    <property type="entry name" value="PPM-type phosphatase domain"/>
    <property type="match status" value="1"/>
</dbReference>
<feature type="compositionally biased region" description="Basic and acidic residues" evidence="10">
    <location>
        <begin position="265"/>
        <end position="286"/>
    </location>
</feature>
<dbReference type="PROSITE" id="PS51746">
    <property type="entry name" value="PPM_2"/>
    <property type="match status" value="1"/>
</dbReference>
<comment type="similarity">
    <text evidence="2 9">Belongs to the PP2C family.</text>
</comment>
<keyword evidence="8" id="KW-0464">Manganese</keyword>
<dbReference type="GO" id="GO:0004722">
    <property type="term" value="F:protein serine/threonine phosphatase activity"/>
    <property type="evidence" value="ECO:0007669"/>
    <property type="project" value="UniProtKB-EC"/>
</dbReference>
<dbReference type="PANTHER" id="PTHR13832:SF803">
    <property type="entry name" value="PROTEIN PHOSPHATASE 1G"/>
    <property type="match status" value="1"/>
</dbReference>
<evidence type="ECO:0000313" key="13">
    <source>
        <dbReference type="Proteomes" id="UP001608902"/>
    </source>
</evidence>
<dbReference type="InterPro" id="IPR015655">
    <property type="entry name" value="PP2C"/>
</dbReference>